<accession>A0A438MQS9</accession>
<feature type="region of interest" description="Disordered" evidence="1">
    <location>
        <begin position="1"/>
        <end position="21"/>
    </location>
</feature>
<organism evidence="2 3">
    <name type="scientific">Exophiala mesophila</name>
    <name type="common">Black yeast-like fungus</name>
    <dbReference type="NCBI Taxonomy" id="212818"/>
    <lineage>
        <taxon>Eukaryota</taxon>
        <taxon>Fungi</taxon>
        <taxon>Dikarya</taxon>
        <taxon>Ascomycota</taxon>
        <taxon>Pezizomycotina</taxon>
        <taxon>Eurotiomycetes</taxon>
        <taxon>Chaetothyriomycetidae</taxon>
        <taxon>Chaetothyriales</taxon>
        <taxon>Herpotrichiellaceae</taxon>
        <taxon>Exophiala</taxon>
    </lineage>
</organism>
<comment type="caution">
    <text evidence="2">The sequence shown here is derived from an EMBL/GenBank/DDBJ whole genome shotgun (WGS) entry which is preliminary data.</text>
</comment>
<dbReference type="AlphaFoldDB" id="A0A438MQS9"/>
<gene>
    <name evidence="2" type="ORF">B0A52_09900</name>
</gene>
<sequence>MSNTGGQNYLGTGYGPGGQRAKATREVAMVLRERTTNLAQILEEVRPDRRSHYWL</sequence>
<proteinExistence type="predicted"/>
<evidence type="ECO:0000313" key="3">
    <source>
        <dbReference type="Proteomes" id="UP000288859"/>
    </source>
</evidence>
<reference evidence="2 3" key="1">
    <citation type="submission" date="2017-03" db="EMBL/GenBank/DDBJ databases">
        <title>Genomes of endolithic fungi from Antarctica.</title>
        <authorList>
            <person name="Coleine C."/>
            <person name="Masonjones S."/>
            <person name="Stajich J.E."/>
        </authorList>
    </citation>
    <scope>NUCLEOTIDE SEQUENCE [LARGE SCALE GENOMIC DNA]</scope>
    <source>
        <strain evidence="2 3">CCFEE 6314</strain>
    </source>
</reference>
<feature type="compositionally biased region" description="Polar residues" evidence="1">
    <location>
        <begin position="1"/>
        <end position="10"/>
    </location>
</feature>
<evidence type="ECO:0000256" key="1">
    <source>
        <dbReference type="SAM" id="MobiDB-lite"/>
    </source>
</evidence>
<protein>
    <submittedName>
        <fullName evidence="2">Uncharacterized protein</fullName>
    </submittedName>
</protein>
<dbReference type="EMBL" id="NAJM01000072">
    <property type="protein sequence ID" value="RVX65974.1"/>
    <property type="molecule type" value="Genomic_DNA"/>
</dbReference>
<name>A0A438MQS9_EXOME</name>
<evidence type="ECO:0000313" key="2">
    <source>
        <dbReference type="EMBL" id="RVX65974.1"/>
    </source>
</evidence>
<dbReference type="Proteomes" id="UP000288859">
    <property type="component" value="Unassembled WGS sequence"/>
</dbReference>